<reference evidence="6" key="1">
    <citation type="journal article" date="2014" name="Int. J. Syst. Evol. Microbiol.">
        <title>Complete genome sequence of Corynebacterium casei LMG S-19264T (=DSM 44701T), isolated from a smear-ripened cheese.</title>
        <authorList>
            <consortium name="US DOE Joint Genome Institute (JGI-PGF)"/>
            <person name="Walter F."/>
            <person name="Albersmeier A."/>
            <person name="Kalinowski J."/>
            <person name="Ruckert C."/>
        </authorList>
    </citation>
    <scope>NUCLEOTIDE SEQUENCE</scope>
    <source>
        <strain evidence="6">JCM 4654</strain>
    </source>
</reference>
<name>A0A918YB06_9ACTN</name>
<dbReference type="Proteomes" id="UP000608955">
    <property type="component" value="Unassembled WGS sequence"/>
</dbReference>
<organism evidence="6 7">
    <name type="scientific">Streptomyces naganishii JCM 4654</name>
    <dbReference type="NCBI Taxonomy" id="1306179"/>
    <lineage>
        <taxon>Bacteria</taxon>
        <taxon>Bacillati</taxon>
        <taxon>Actinomycetota</taxon>
        <taxon>Actinomycetes</taxon>
        <taxon>Kitasatosporales</taxon>
        <taxon>Streptomycetaceae</taxon>
        <taxon>Streptomyces</taxon>
    </lineage>
</organism>
<evidence type="ECO:0000256" key="1">
    <source>
        <dbReference type="ARBA" id="ARBA00023122"/>
    </source>
</evidence>
<dbReference type="RefSeq" id="WP_190181787.1">
    <property type="nucleotide sequence ID" value="NZ_BMVF01000035.1"/>
</dbReference>
<dbReference type="PIRSF" id="PIRSF036990">
    <property type="entry name" value="UCP036990_CBS_BON"/>
    <property type="match status" value="1"/>
</dbReference>
<feature type="domain" description="CBS" evidence="5">
    <location>
        <begin position="100"/>
        <end position="159"/>
    </location>
</feature>
<keyword evidence="7" id="KW-1185">Reference proteome</keyword>
<feature type="region of interest" description="Disordered" evidence="3">
    <location>
        <begin position="67"/>
        <end position="91"/>
    </location>
</feature>
<evidence type="ECO:0008006" key="8">
    <source>
        <dbReference type="Google" id="ProtNLM"/>
    </source>
</evidence>
<protein>
    <recommendedName>
        <fullName evidence="8">CBS domain-containing protein</fullName>
    </recommendedName>
</protein>
<evidence type="ECO:0000256" key="2">
    <source>
        <dbReference type="PROSITE-ProRule" id="PRU00703"/>
    </source>
</evidence>
<evidence type="ECO:0000259" key="5">
    <source>
        <dbReference type="PROSITE" id="PS51371"/>
    </source>
</evidence>
<evidence type="ECO:0000313" key="7">
    <source>
        <dbReference type="Proteomes" id="UP000608955"/>
    </source>
</evidence>
<evidence type="ECO:0000259" key="4">
    <source>
        <dbReference type="PROSITE" id="PS50914"/>
    </source>
</evidence>
<keyword evidence="1 2" id="KW-0129">CBS domain</keyword>
<dbReference type="Pfam" id="PF00571">
    <property type="entry name" value="CBS"/>
    <property type="match status" value="2"/>
</dbReference>
<dbReference type="InterPro" id="IPR000644">
    <property type="entry name" value="CBS_dom"/>
</dbReference>
<dbReference type="InterPro" id="IPR051257">
    <property type="entry name" value="Diverse_CBS-Domain"/>
</dbReference>
<dbReference type="PANTHER" id="PTHR43080:SF29">
    <property type="entry name" value="OS02G0818000 PROTEIN"/>
    <property type="match status" value="1"/>
</dbReference>
<dbReference type="SMART" id="SM00116">
    <property type="entry name" value="CBS"/>
    <property type="match status" value="2"/>
</dbReference>
<dbReference type="Gene3D" id="3.10.580.10">
    <property type="entry name" value="CBS-domain"/>
    <property type="match status" value="1"/>
</dbReference>
<dbReference type="AlphaFoldDB" id="A0A918YB06"/>
<gene>
    <name evidence="6" type="ORF">GCM10010508_68790</name>
</gene>
<evidence type="ECO:0000313" key="6">
    <source>
        <dbReference type="EMBL" id="GHD97185.1"/>
    </source>
</evidence>
<sequence length="243" mass="26132">MEGSQYTVGDVMTRTVVALAGGAMFKEIVRTMEQWGVSAMPVLDGHGRVIGVVSEADLLHKEEYQDYEAERHDGGPELPGLPRRPAESAKARAVTAEELMNTPAVTVHSGATLGRAARLMARHGVKRLPVVDDDGLLAGIVSRSDLLKVYLRTDEDIAEEVRRQVVAGRFPVPPESVRVSVREGVVTLAGQVPDTSLVPLAVRLVRSVDGVVDVRCLLTGPPRRPVLEPDLEAEPHPAHGTAP</sequence>
<feature type="domain" description="BON" evidence="4">
    <location>
        <begin position="153"/>
        <end position="222"/>
    </location>
</feature>
<feature type="region of interest" description="Disordered" evidence="3">
    <location>
        <begin position="224"/>
        <end position="243"/>
    </location>
</feature>
<comment type="caution">
    <text evidence="6">The sequence shown here is derived from an EMBL/GenBank/DDBJ whole genome shotgun (WGS) entry which is preliminary data.</text>
</comment>
<feature type="domain" description="CBS" evidence="5">
    <location>
        <begin position="12"/>
        <end position="68"/>
    </location>
</feature>
<dbReference type="InterPro" id="IPR046342">
    <property type="entry name" value="CBS_dom_sf"/>
</dbReference>
<evidence type="ECO:0000256" key="3">
    <source>
        <dbReference type="SAM" id="MobiDB-lite"/>
    </source>
</evidence>
<dbReference type="CDD" id="cd04586">
    <property type="entry name" value="CBS_pair_BON_assoc"/>
    <property type="match status" value="1"/>
</dbReference>
<dbReference type="EMBL" id="BMVF01000035">
    <property type="protein sequence ID" value="GHD97185.1"/>
    <property type="molecule type" value="Genomic_DNA"/>
</dbReference>
<dbReference type="PANTHER" id="PTHR43080">
    <property type="entry name" value="CBS DOMAIN-CONTAINING PROTEIN CBSX3, MITOCHONDRIAL"/>
    <property type="match status" value="1"/>
</dbReference>
<dbReference type="SUPFAM" id="SSF54631">
    <property type="entry name" value="CBS-domain pair"/>
    <property type="match status" value="1"/>
</dbReference>
<dbReference type="Pfam" id="PF04972">
    <property type="entry name" value="BON"/>
    <property type="match status" value="1"/>
</dbReference>
<dbReference type="PROSITE" id="PS50914">
    <property type="entry name" value="BON"/>
    <property type="match status" value="1"/>
</dbReference>
<reference evidence="6" key="2">
    <citation type="submission" date="2020-09" db="EMBL/GenBank/DDBJ databases">
        <authorList>
            <person name="Sun Q."/>
            <person name="Ohkuma M."/>
        </authorList>
    </citation>
    <scope>NUCLEOTIDE SEQUENCE</scope>
    <source>
        <strain evidence="6">JCM 4654</strain>
    </source>
</reference>
<dbReference type="InterPro" id="IPR007055">
    <property type="entry name" value="BON_dom"/>
</dbReference>
<accession>A0A918YB06</accession>
<dbReference type="Gene3D" id="3.30.1340.30">
    <property type="match status" value="1"/>
</dbReference>
<dbReference type="PROSITE" id="PS51371">
    <property type="entry name" value="CBS"/>
    <property type="match status" value="2"/>
</dbReference>
<proteinExistence type="predicted"/>
<dbReference type="InterPro" id="IPR017080">
    <property type="entry name" value="UCP036990_CBS_BON"/>
</dbReference>